<sequence length="140" mass="14478">MGAEIVELVEQAGPYLSAAVGAYGAGVLSRAEDAAVETTANLGRRILQAVWRRRGEQGQAELQAAVQDAADDPQDSDAASALRQQLKRALREDAPLRDELAAMLSAAGAGPVNVTASGQRAIAAQTITTAITGDNVTLRP</sequence>
<protein>
    <submittedName>
        <fullName evidence="2">Uncharacterized protein</fullName>
    </submittedName>
</protein>
<keyword evidence="3" id="KW-1185">Reference proteome</keyword>
<accession>A0ABM5TQ04</accession>
<evidence type="ECO:0000256" key="1">
    <source>
        <dbReference type="SAM" id="MobiDB-lite"/>
    </source>
</evidence>
<reference evidence="2 3" key="1">
    <citation type="journal article" date="2015" name="ISME J.">
        <title>Draft Genome Sequence of Streptomyces incarnatus NRRL8089, which Produces the Nucleoside Antibiotic Sinefungin.</title>
        <authorList>
            <person name="Oshima K."/>
            <person name="Hattori M."/>
            <person name="Shimizu H."/>
            <person name="Fukuda K."/>
            <person name="Nemoto M."/>
            <person name="Inagaki K."/>
            <person name="Tamura T."/>
        </authorList>
    </citation>
    <scope>NUCLEOTIDE SEQUENCE [LARGE SCALE GENOMIC DNA]</scope>
    <source>
        <strain evidence="2 3">NRRL 8089</strain>
    </source>
</reference>
<dbReference type="RefSeq" id="WP_208900815.1">
    <property type="nucleotide sequence ID" value="NZ_CP011497.1"/>
</dbReference>
<name>A0ABM5TQ04_9ACTN</name>
<gene>
    <name evidence="2" type="ORF">ABB07_24690</name>
</gene>
<organism evidence="2 3">
    <name type="scientific">Streptomyces incarnatus</name>
    <dbReference type="NCBI Taxonomy" id="665007"/>
    <lineage>
        <taxon>Bacteria</taxon>
        <taxon>Bacillati</taxon>
        <taxon>Actinomycetota</taxon>
        <taxon>Actinomycetes</taxon>
        <taxon>Kitasatosporales</taxon>
        <taxon>Streptomycetaceae</taxon>
        <taxon>Streptomyces</taxon>
    </lineage>
</organism>
<dbReference type="EMBL" id="CP011497">
    <property type="protein sequence ID" value="AKJ13114.1"/>
    <property type="molecule type" value="Genomic_DNA"/>
</dbReference>
<proteinExistence type="predicted"/>
<evidence type="ECO:0000313" key="3">
    <source>
        <dbReference type="Proteomes" id="UP000035366"/>
    </source>
</evidence>
<evidence type="ECO:0000313" key="2">
    <source>
        <dbReference type="EMBL" id="AKJ13114.1"/>
    </source>
</evidence>
<feature type="region of interest" description="Disordered" evidence="1">
    <location>
        <begin position="62"/>
        <end position="81"/>
    </location>
</feature>
<dbReference type="Proteomes" id="UP000035366">
    <property type="component" value="Chromosome"/>
</dbReference>